<dbReference type="Pfam" id="PF02470">
    <property type="entry name" value="MlaD"/>
    <property type="match status" value="1"/>
</dbReference>
<dbReference type="Pfam" id="PF11887">
    <property type="entry name" value="Mce4_CUP1"/>
    <property type="match status" value="1"/>
</dbReference>
<protein>
    <submittedName>
        <fullName evidence="3">MlaD family protein</fullName>
    </submittedName>
</protein>
<evidence type="ECO:0000313" key="4">
    <source>
        <dbReference type="Proteomes" id="UP001331936"/>
    </source>
</evidence>
<evidence type="ECO:0000259" key="2">
    <source>
        <dbReference type="Pfam" id="PF11887"/>
    </source>
</evidence>
<dbReference type="PANTHER" id="PTHR33371">
    <property type="entry name" value="INTERMEMBRANE PHOSPHOLIPID TRANSPORT SYSTEM BINDING PROTEIN MLAD-RELATED"/>
    <property type="match status" value="1"/>
</dbReference>
<dbReference type="InterPro" id="IPR005693">
    <property type="entry name" value="Mce"/>
</dbReference>
<dbReference type="InterPro" id="IPR003399">
    <property type="entry name" value="Mce/MlaD"/>
</dbReference>
<dbReference type="RefSeq" id="WP_330150244.1">
    <property type="nucleotide sequence ID" value="NZ_JAUZMZ010000004.1"/>
</dbReference>
<dbReference type="InterPro" id="IPR052336">
    <property type="entry name" value="MlaD_Phospholipid_Transporter"/>
</dbReference>
<dbReference type="EMBL" id="JAUZMZ010000004">
    <property type="protein sequence ID" value="MEE2030819.1"/>
    <property type="molecule type" value="Genomic_DNA"/>
</dbReference>
<name>A0ABU7JLT8_9NOCA</name>
<dbReference type="InterPro" id="IPR024516">
    <property type="entry name" value="Mce_C"/>
</dbReference>
<comment type="caution">
    <text evidence="3">The sequence shown here is derived from an EMBL/GenBank/DDBJ whole genome shotgun (WGS) entry which is preliminary data.</text>
</comment>
<dbReference type="Proteomes" id="UP001331936">
    <property type="component" value="Unassembled WGS sequence"/>
</dbReference>
<dbReference type="PANTHER" id="PTHR33371:SF17">
    <property type="entry name" value="MCE-FAMILY PROTEIN MCE1B"/>
    <property type="match status" value="1"/>
</dbReference>
<proteinExistence type="predicted"/>
<dbReference type="NCBIfam" id="TIGR00996">
    <property type="entry name" value="Mtu_fam_mce"/>
    <property type="match status" value="1"/>
</dbReference>
<feature type="domain" description="Mce/MlaD" evidence="1">
    <location>
        <begin position="39"/>
        <end position="115"/>
    </location>
</feature>
<accession>A0ABU7JLT8</accession>
<gene>
    <name evidence="3" type="ORF">Q8814_01595</name>
</gene>
<feature type="domain" description="Mammalian cell entry C-terminal" evidence="2">
    <location>
        <begin position="122"/>
        <end position="305"/>
    </location>
</feature>
<organism evidence="3 4">
    <name type="scientific">Rhodococcus chondri</name>
    <dbReference type="NCBI Taxonomy" id="3065941"/>
    <lineage>
        <taxon>Bacteria</taxon>
        <taxon>Bacillati</taxon>
        <taxon>Actinomycetota</taxon>
        <taxon>Actinomycetes</taxon>
        <taxon>Mycobacteriales</taxon>
        <taxon>Nocardiaceae</taxon>
        <taxon>Rhodococcus</taxon>
    </lineage>
</organism>
<keyword evidence="4" id="KW-1185">Reference proteome</keyword>
<evidence type="ECO:0000313" key="3">
    <source>
        <dbReference type="EMBL" id="MEE2030819.1"/>
    </source>
</evidence>
<reference evidence="3 4" key="1">
    <citation type="submission" date="2023-08" db="EMBL/GenBank/DDBJ databases">
        <authorList>
            <person name="Girao M."/>
            <person name="Carvalho M.F."/>
        </authorList>
    </citation>
    <scope>NUCLEOTIDE SEQUENCE [LARGE SCALE GENOMIC DNA]</scope>
    <source>
        <strain evidence="3 4">CC-R104</strain>
    </source>
</reference>
<evidence type="ECO:0000259" key="1">
    <source>
        <dbReference type="Pfam" id="PF02470"/>
    </source>
</evidence>
<sequence>MNSLTGPGLRLAAFCLAGVLAAVVVGNTLDRPVSGSTSGYSAEFTDIEGLTPGSDVTLAGVRVGRVSDVSFAPQDDGTSRARVAFEIESVHDLTTDVTAEVNYGDMIGVRYVALRLPDDTSGQILPEGSTIPIEQTRPPVDLTALLNGFKPLFEAIDPAQMNTLATSVVDAFQGQGGTLESLLLHVASVSSDIVDQEQVFDDVIANLEQLVAVVDRRSDEVARLITGLNVVGQALGGETDQLANLVDRGSSAVRSTAVLMSGSMAPLDTTVTDLRVMTDAWIPQTDNFNRTMEALPELAHNINRIGDYGGWLNLYMCNFTIKNGDFETNIFGAAYSEVCR</sequence>